<feature type="region of interest" description="Disordered" evidence="2">
    <location>
        <begin position="578"/>
        <end position="601"/>
    </location>
</feature>
<dbReference type="NCBIfam" id="TIGR00229">
    <property type="entry name" value="sensory_box"/>
    <property type="match status" value="1"/>
</dbReference>
<keyword evidence="3" id="KW-1133">Transmembrane helix</keyword>
<dbReference type="InterPro" id="IPR000700">
    <property type="entry name" value="PAS-assoc_C"/>
</dbReference>
<evidence type="ECO:0000259" key="6">
    <source>
        <dbReference type="PROSITE" id="PS50887"/>
    </source>
</evidence>
<feature type="domain" description="PAC" evidence="5">
    <location>
        <begin position="371"/>
        <end position="423"/>
    </location>
</feature>
<dbReference type="Pfam" id="PF00990">
    <property type="entry name" value="GGDEF"/>
    <property type="match status" value="1"/>
</dbReference>
<evidence type="ECO:0000256" key="3">
    <source>
        <dbReference type="SAM" id="Phobius"/>
    </source>
</evidence>
<feature type="domain" description="GGDEF" evidence="6">
    <location>
        <begin position="455"/>
        <end position="588"/>
    </location>
</feature>
<dbReference type="InterPro" id="IPR052155">
    <property type="entry name" value="Biofilm_reg_signaling"/>
</dbReference>
<evidence type="ECO:0000313" key="8">
    <source>
        <dbReference type="Proteomes" id="UP000243180"/>
    </source>
</evidence>
<gene>
    <name evidence="7" type="ORF">SCL_0946</name>
</gene>
<dbReference type="PANTHER" id="PTHR44757:SF4">
    <property type="entry name" value="DIGUANYLATE CYCLASE DGCE-RELATED"/>
    <property type="match status" value="1"/>
</dbReference>
<keyword evidence="8" id="KW-1185">Reference proteome</keyword>
<feature type="compositionally biased region" description="Basic and acidic residues" evidence="2">
    <location>
        <begin position="578"/>
        <end position="589"/>
    </location>
</feature>
<dbReference type="Pfam" id="PF19443">
    <property type="entry name" value="DAHL"/>
    <property type="match status" value="1"/>
</dbReference>
<evidence type="ECO:0000256" key="2">
    <source>
        <dbReference type="SAM" id="MobiDB-lite"/>
    </source>
</evidence>
<dbReference type="SUPFAM" id="SSF55073">
    <property type="entry name" value="Nucleotide cyclase"/>
    <property type="match status" value="1"/>
</dbReference>
<dbReference type="SMART" id="SM00267">
    <property type="entry name" value="GGDEF"/>
    <property type="match status" value="1"/>
</dbReference>
<dbReference type="SMART" id="SM00086">
    <property type="entry name" value="PAC"/>
    <property type="match status" value="1"/>
</dbReference>
<dbReference type="RefSeq" id="WP_096360141.1">
    <property type="nucleotide sequence ID" value="NZ_AP014879.1"/>
</dbReference>
<proteinExistence type="predicted"/>
<dbReference type="InParanoid" id="A0A1B4XEN3"/>
<sequence>MNHSLIKPIMVWLGLVLLSAILFAKTQIHDMESHNRLVNTLGELQAVDATLNQDVIRARYRLLVNYDPLVEAIGKSDRLLQQVRQTQHQNHGKGSHSTEIDTKLARLTETLKQKAVLVDYFKSDNAVLKNSLSYYPLALQQISVVETTMGATKVRLPAGLRQLGPDLLGGILQYIQSGDPERREAAEMCVNAVRDYAGTPALRPGVEHAVRHTEIILEYADRVEAQLAQILALPSARQADELYQAYATEHEQSMREANNYRILLYLFSVLLLIYTAYIFYRLRDSVHALFREKVRAQVTLHSIADAVITTDVQGCIEYMNPVAEHLTGWHTAEVRGQPIERALRLTRDAPSHSVKSRTTVSNATDETVTDKKQQVLLTRRGGTQISIDKSVSPIRDQGGTVMGEIHVFHDVTEERRLASQLSWQATHDLLTGLVNRHEFEHRVEQALADTRERGLTHAVLYIDLDQFKIVNDSCGHAAGDELLRQLGGLLAAKVRDNDTVARLGGDEFGVLLESCPLEQARHIADNLLHAIKGFRFAWRGRPFDIGASIGLVAVDRANADLTEVLSAADMACYAAKDGGRNRVHPHDETDPLSISRRNEMQ</sequence>
<dbReference type="FunFam" id="3.30.70.270:FF:000001">
    <property type="entry name" value="Diguanylate cyclase domain protein"/>
    <property type="match status" value="1"/>
</dbReference>
<dbReference type="InterPro" id="IPR000160">
    <property type="entry name" value="GGDEF_dom"/>
</dbReference>
<dbReference type="CDD" id="cd00130">
    <property type="entry name" value="PAS"/>
    <property type="match status" value="1"/>
</dbReference>
<dbReference type="InterPro" id="IPR029787">
    <property type="entry name" value="Nucleotide_cyclase"/>
</dbReference>
<dbReference type="GO" id="GO:0006355">
    <property type="term" value="P:regulation of DNA-templated transcription"/>
    <property type="evidence" value="ECO:0007669"/>
    <property type="project" value="InterPro"/>
</dbReference>
<dbReference type="CDD" id="cd01949">
    <property type="entry name" value="GGDEF"/>
    <property type="match status" value="1"/>
</dbReference>
<comment type="cofactor">
    <cofactor evidence="1">
        <name>Mg(2+)</name>
        <dbReference type="ChEBI" id="CHEBI:18420"/>
    </cofactor>
</comment>
<dbReference type="NCBIfam" id="TIGR00254">
    <property type="entry name" value="GGDEF"/>
    <property type="match status" value="1"/>
</dbReference>
<reference evidence="7 8" key="1">
    <citation type="submission" date="2015-05" db="EMBL/GenBank/DDBJ databases">
        <title>Complete genome sequence of a sulfur-oxidizing gammaproteobacterium strain HA5.</title>
        <authorList>
            <person name="Miura A."/>
            <person name="Kojima H."/>
            <person name="Fukui M."/>
        </authorList>
    </citation>
    <scope>NUCLEOTIDE SEQUENCE [LARGE SCALE GENOMIC DNA]</scope>
    <source>
        <strain evidence="7 8">HA5</strain>
    </source>
</reference>
<dbReference type="Proteomes" id="UP000243180">
    <property type="component" value="Chromosome"/>
</dbReference>
<dbReference type="InterPro" id="IPR045812">
    <property type="entry name" value="DAHL"/>
</dbReference>
<dbReference type="KEGG" id="slim:SCL_0946"/>
<evidence type="ECO:0000259" key="5">
    <source>
        <dbReference type="PROSITE" id="PS50113"/>
    </source>
</evidence>
<name>A0A1B4XEN3_9GAMM</name>
<organism evidence="7 8">
    <name type="scientific">Sulfuricaulis limicola</name>
    <dbReference type="NCBI Taxonomy" id="1620215"/>
    <lineage>
        <taxon>Bacteria</taxon>
        <taxon>Pseudomonadati</taxon>
        <taxon>Pseudomonadota</taxon>
        <taxon>Gammaproteobacteria</taxon>
        <taxon>Acidiferrobacterales</taxon>
        <taxon>Acidiferrobacteraceae</taxon>
        <taxon>Sulfuricaulis</taxon>
    </lineage>
</organism>
<evidence type="ECO:0008006" key="9">
    <source>
        <dbReference type="Google" id="ProtNLM"/>
    </source>
</evidence>
<evidence type="ECO:0000313" key="7">
    <source>
        <dbReference type="EMBL" id="BAV33262.1"/>
    </source>
</evidence>
<keyword evidence="3" id="KW-0812">Transmembrane</keyword>
<dbReference type="Gene3D" id="3.30.450.20">
    <property type="entry name" value="PAS domain"/>
    <property type="match status" value="1"/>
</dbReference>
<feature type="transmembrane region" description="Helical" evidence="3">
    <location>
        <begin position="262"/>
        <end position="280"/>
    </location>
</feature>
<dbReference type="InterPro" id="IPR035965">
    <property type="entry name" value="PAS-like_dom_sf"/>
</dbReference>
<dbReference type="InterPro" id="IPR043128">
    <property type="entry name" value="Rev_trsase/Diguanyl_cyclase"/>
</dbReference>
<dbReference type="PANTHER" id="PTHR44757">
    <property type="entry name" value="DIGUANYLATE CYCLASE DGCP"/>
    <property type="match status" value="1"/>
</dbReference>
<dbReference type="Gene3D" id="3.30.70.270">
    <property type="match status" value="1"/>
</dbReference>
<dbReference type="PROSITE" id="PS50112">
    <property type="entry name" value="PAS"/>
    <property type="match status" value="1"/>
</dbReference>
<dbReference type="OrthoDB" id="9803824at2"/>
<accession>A0A1B4XEN3</accession>
<protein>
    <recommendedName>
        <fullName evidence="9">Diguanylate cyclase</fullName>
    </recommendedName>
</protein>
<evidence type="ECO:0000256" key="1">
    <source>
        <dbReference type="ARBA" id="ARBA00001946"/>
    </source>
</evidence>
<dbReference type="SUPFAM" id="SSF55785">
    <property type="entry name" value="PYP-like sensor domain (PAS domain)"/>
    <property type="match status" value="1"/>
</dbReference>
<dbReference type="InterPro" id="IPR001610">
    <property type="entry name" value="PAC"/>
</dbReference>
<dbReference type="PROSITE" id="PS50113">
    <property type="entry name" value="PAC"/>
    <property type="match status" value="1"/>
</dbReference>
<feature type="domain" description="PAS" evidence="4">
    <location>
        <begin position="292"/>
        <end position="337"/>
    </location>
</feature>
<keyword evidence="3" id="KW-0472">Membrane</keyword>
<dbReference type="Pfam" id="PF00989">
    <property type="entry name" value="PAS"/>
    <property type="match status" value="1"/>
</dbReference>
<evidence type="ECO:0000259" key="4">
    <source>
        <dbReference type="PROSITE" id="PS50112"/>
    </source>
</evidence>
<dbReference type="InterPro" id="IPR000014">
    <property type="entry name" value="PAS"/>
</dbReference>
<dbReference type="GO" id="GO:0003824">
    <property type="term" value="F:catalytic activity"/>
    <property type="evidence" value="ECO:0007669"/>
    <property type="project" value="UniProtKB-ARBA"/>
</dbReference>
<dbReference type="InterPro" id="IPR013767">
    <property type="entry name" value="PAS_fold"/>
</dbReference>
<dbReference type="PROSITE" id="PS50887">
    <property type="entry name" value="GGDEF"/>
    <property type="match status" value="1"/>
</dbReference>
<dbReference type="EMBL" id="AP014879">
    <property type="protein sequence ID" value="BAV33262.1"/>
    <property type="molecule type" value="Genomic_DNA"/>
</dbReference>
<dbReference type="AlphaFoldDB" id="A0A1B4XEN3"/>